<evidence type="ECO:0000313" key="2">
    <source>
        <dbReference type="Proteomes" id="UP000762676"/>
    </source>
</evidence>
<dbReference type="Proteomes" id="UP000762676">
    <property type="component" value="Unassembled WGS sequence"/>
</dbReference>
<dbReference type="EMBL" id="BMAT01010182">
    <property type="protein sequence ID" value="GFS21856.1"/>
    <property type="molecule type" value="Genomic_DNA"/>
</dbReference>
<protein>
    <submittedName>
        <fullName evidence="1">Uncharacterized protein</fullName>
    </submittedName>
</protein>
<organism evidence="1 2">
    <name type="scientific">Elysia marginata</name>
    <dbReference type="NCBI Taxonomy" id="1093978"/>
    <lineage>
        <taxon>Eukaryota</taxon>
        <taxon>Metazoa</taxon>
        <taxon>Spiralia</taxon>
        <taxon>Lophotrochozoa</taxon>
        <taxon>Mollusca</taxon>
        <taxon>Gastropoda</taxon>
        <taxon>Heterobranchia</taxon>
        <taxon>Euthyneura</taxon>
        <taxon>Panpulmonata</taxon>
        <taxon>Sacoglossa</taxon>
        <taxon>Placobranchoidea</taxon>
        <taxon>Plakobranchidae</taxon>
        <taxon>Elysia</taxon>
    </lineage>
</organism>
<sequence>MDLGQELIRRGQNLLQLAANLSWQTYDDVKVPDKRQEMIKGAIDRMKKAATDVMNAGKKVVQNKGKITAAMRQSFQNLSSVAKDSIAPLRDSLSQAKDSIANAGPALAAAGVSAKDSAVALGAALKEMLETSGFIAKANQRLDVVAKNLWGIAKGLLNAISNIGKSIGDGAKKVAQTSGIWHQGDSE</sequence>
<dbReference type="AlphaFoldDB" id="A0AAV4JHM5"/>
<evidence type="ECO:0000313" key="1">
    <source>
        <dbReference type="EMBL" id="GFS21856.1"/>
    </source>
</evidence>
<comment type="caution">
    <text evidence="1">The sequence shown here is derived from an EMBL/GenBank/DDBJ whole genome shotgun (WGS) entry which is preliminary data.</text>
</comment>
<keyword evidence="2" id="KW-1185">Reference proteome</keyword>
<proteinExistence type="predicted"/>
<gene>
    <name evidence="1" type="ORF">ElyMa_005093900</name>
</gene>
<name>A0AAV4JHM5_9GAST</name>
<accession>A0AAV4JHM5</accession>
<reference evidence="1 2" key="1">
    <citation type="journal article" date="2021" name="Elife">
        <title>Chloroplast acquisition without the gene transfer in kleptoplastic sea slugs, Plakobranchus ocellatus.</title>
        <authorList>
            <person name="Maeda T."/>
            <person name="Takahashi S."/>
            <person name="Yoshida T."/>
            <person name="Shimamura S."/>
            <person name="Takaki Y."/>
            <person name="Nagai Y."/>
            <person name="Toyoda A."/>
            <person name="Suzuki Y."/>
            <person name="Arimoto A."/>
            <person name="Ishii H."/>
            <person name="Satoh N."/>
            <person name="Nishiyama T."/>
            <person name="Hasebe M."/>
            <person name="Maruyama T."/>
            <person name="Minagawa J."/>
            <person name="Obokata J."/>
            <person name="Shigenobu S."/>
        </authorList>
    </citation>
    <scope>NUCLEOTIDE SEQUENCE [LARGE SCALE GENOMIC DNA]</scope>
</reference>